<name>A0A3L8RIW5_STRRN</name>
<gene>
    <name evidence="2" type="ORF">D3C57_115315</name>
</gene>
<feature type="compositionally biased region" description="Basic and acidic residues" evidence="1">
    <location>
        <begin position="1"/>
        <end position="17"/>
    </location>
</feature>
<organism evidence="2 3">
    <name type="scientific">Streptomyces rapamycinicus (strain ATCC 29253 / DSM 41530 / NRRL 5491 / AYB-994)</name>
    <name type="common">Streptomyces hygroscopicus (strain ATCC 29253)</name>
    <dbReference type="NCBI Taxonomy" id="1343740"/>
    <lineage>
        <taxon>Bacteria</taxon>
        <taxon>Bacillati</taxon>
        <taxon>Actinomycetota</taxon>
        <taxon>Actinomycetes</taxon>
        <taxon>Kitasatosporales</taxon>
        <taxon>Streptomycetaceae</taxon>
        <taxon>Streptomyces</taxon>
        <taxon>Streptomyces violaceusniger group</taxon>
    </lineage>
</organism>
<evidence type="ECO:0000313" key="3">
    <source>
        <dbReference type="Proteomes" id="UP000281594"/>
    </source>
</evidence>
<dbReference type="EMBL" id="QYCY01000001">
    <property type="protein sequence ID" value="RLV79766.1"/>
    <property type="molecule type" value="Genomic_DNA"/>
</dbReference>
<dbReference type="Proteomes" id="UP000281594">
    <property type="component" value="Unassembled WGS sequence"/>
</dbReference>
<accession>A0A3L8RIW5</accession>
<feature type="compositionally biased region" description="Basic residues" evidence="1">
    <location>
        <begin position="18"/>
        <end position="28"/>
    </location>
</feature>
<proteinExistence type="predicted"/>
<comment type="caution">
    <text evidence="2">The sequence shown here is derived from an EMBL/GenBank/DDBJ whole genome shotgun (WGS) entry which is preliminary data.</text>
</comment>
<protein>
    <submittedName>
        <fullName evidence="2">Uncharacterized protein</fullName>
    </submittedName>
</protein>
<evidence type="ECO:0000256" key="1">
    <source>
        <dbReference type="SAM" id="MobiDB-lite"/>
    </source>
</evidence>
<dbReference type="AlphaFoldDB" id="A0A3L8RIW5"/>
<reference evidence="2 3" key="1">
    <citation type="journal article" date="2018" name="J. Biol. Chem.">
        <title>Discovery of the actinoplanic acid pathway in Streptomyces rapamycinicus reveals a genetically conserved synergism with rapamycin.</title>
        <authorList>
            <person name="Mrak P."/>
            <person name="Krastel P."/>
            <person name="Pivk Lukancic P."/>
            <person name="Tao J."/>
            <person name="Pistorius D."/>
            <person name="Moore C.M."/>
        </authorList>
    </citation>
    <scope>NUCLEOTIDE SEQUENCE [LARGE SCALE GENOMIC DNA]</scope>
    <source>
        <strain evidence="2 3">NRRL 5491</strain>
    </source>
</reference>
<evidence type="ECO:0000313" key="2">
    <source>
        <dbReference type="EMBL" id="RLV79766.1"/>
    </source>
</evidence>
<sequence>MTGPRARDDDLLEEARPGKTRPGKRRAPREKPRAA</sequence>
<feature type="region of interest" description="Disordered" evidence="1">
    <location>
        <begin position="1"/>
        <end position="35"/>
    </location>
</feature>